<dbReference type="eggNOG" id="ENOG502TF1J">
    <property type="taxonomic scope" value="Eukaryota"/>
</dbReference>
<accession>A0A0D9RRF3</accession>
<dbReference type="EMBL" id="AQIB01145740">
    <property type="status" value="NOT_ANNOTATED_CDS"/>
    <property type="molecule type" value="Genomic_DNA"/>
</dbReference>
<protein>
    <submittedName>
        <fullName evidence="1">Uncharacterized protein</fullName>
    </submittedName>
</protein>
<evidence type="ECO:0000313" key="1">
    <source>
        <dbReference type="Ensembl" id="ENSCSAP00000011192.1"/>
    </source>
</evidence>
<sequence>VTPLSAVSRAVMLCGGGMISRFHVMPVKHRKNWTPRNHHKVISLPSLLGTFDSSTSTSQAAKKIVLNFMFCGFVSKIVDMEFATSPMRRTCFGKNGSHMEVT</sequence>
<dbReference type="Bgee" id="ENSCSAG00000015092">
    <property type="expression patterns" value="Expressed in fibroblast and 4 other cell types or tissues"/>
</dbReference>
<proteinExistence type="predicted"/>
<keyword evidence="2" id="KW-1185">Reference proteome</keyword>
<reference evidence="1" key="2">
    <citation type="submission" date="2025-08" db="UniProtKB">
        <authorList>
            <consortium name="Ensembl"/>
        </authorList>
    </citation>
    <scope>IDENTIFICATION</scope>
</reference>
<evidence type="ECO:0000313" key="2">
    <source>
        <dbReference type="Proteomes" id="UP000029965"/>
    </source>
</evidence>
<reference evidence="1" key="3">
    <citation type="submission" date="2025-09" db="UniProtKB">
        <authorList>
            <consortium name="Ensembl"/>
        </authorList>
    </citation>
    <scope>IDENTIFICATION</scope>
</reference>
<dbReference type="Ensembl" id="ENSCSAT00000013185.1">
    <property type="protein sequence ID" value="ENSCSAP00000011192.1"/>
    <property type="gene ID" value="ENSCSAG00000015092.1"/>
</dbReference>
<organism evidence="1 2">
    <name type="scientific">Chlorocebus sabaeus</name>
    <name type="common">Green monkey</name>
    <name type="synonym">Simia sabaea</name>
    <dbReference type="NCBI Taxonomy" id="60711"/>
    <lineage>
        <taxon>Eukaryota</taxon>
        <taxon>Metazoa</taxon>
        <taxon>Chordata</taxon>
        <taxon>Craniata</taxon>
        <taxon>Vertebrata</taxon>
        <taxon>Euteleostomi</taxon>
        <taxon>Mammalia</taxon>
        <taxon>Eutheria</taxon>
        <taxon>Euarchontoglires</taxon>
        <taxon>Primates</taxon>
        <taxon>Haplorrhini</taxon>
        <taxon>Catarrhini</taxon>
        <taxon>Cercopithecidae</taxon>
        <taxon>Cercopithecinae</taxon>
        <taxon>Chlorocebus</taxon>
    </lineage>
</organism>
<dbReference type="AlphaFoldDB" id="A0A0D9RRF3"/>
<dbReference type="Proteomes" id="UP000029965">
    <property type="component" value="Chromosome 26"/>
</dbReference>
<name>A0A0D9RRF3_CHLSB</name>
<reference evidence="1 2" key="1">
    <citation type="submission" date="2014-03" db="EMBL/GenBank/DDBJ databases">
        <authorList>
            <person name="Warren W."/>
            <person name="Wilson R.K."/>
        </authorList>
    </citation>
    <scope>NUCLEOTIDE SEQUENCE</scope>
</reference>